<comment type="caution">
    <text evidence="1">The sequence shown here is derived from an EMBL/GenBank/DDBJ whole genome shotgun (WGS) entry which is preliminary data.</text>
</comment>
<feature type="non-terminal residue" evidence="1">
    <location>
        <position position="58"/>
    </location>
</feature>
<dbReference type="Proteomes" id="UP000789396">
    <property type="component" value="Unassembled WGS sequence"/>
</dbReference>
<sequence length="58" mass="6786">MQIDQIDNLFLFAQVEQELSSPNTTLSIQPNHFDNLNNSFHPSYLIHPNNFAWVNITR</sequence>
<keyword evidence="2" id="KW-1185">Reference proteome</keyword>
<dbReference type="OrthoDB" id="10455808at2759"/>
<name>A0A9N9APM3_9GLOM</name>
<protein>
    <submittedName>
        <fullName evidence="1">8826_t:CDS:1</fullName>
    </submittedName>
</protein>
<dbReference type="AlphaFoldDB" id="A0A9N9APM3"/>
<accession>A0A9N9APM3</accession>
<dbReference type="EMBL" id="CAJVPZ010004061">
    <property type="protein sequence ID" value="CAG8540446.1"/>
    <property type="molecule type" value="Genomic_DNA"/>
</dbReference>
<evidence type="ECO:0000313" key="2">
    <source>
        <dbReference type="Proteomes" id="UP000789396"/>
    </source>
</evidence>
<gene>
    <name evidence="1" type="ORF">RFULGI_LOCUS4198</name>
</gene>
<evidence type="ECO:0000313" key="1">
    <source>
        <dbReference type="EMBL" id="CAG8540446.1"/>
    </source>
</evidence>
<organism evidence="1 2">
    <name type="scientific">Racocetra fulgida</name>
    <dbReference type="NCBI Taxonomy" id="60492"/>
    <lineage>
        <taxon>Eukaryota</taxon>
        <taxon>Fungi</taxon>
        <taxon>Fungi incertae sedis</taxon>
        <taxon>Mucoromycota</taxon>
        <taxon>Glomeromycotina</taxon>
        <taxon>Glomeromycetes</taxon>
        <taxon>Diversisporales</taxon>
        <taxon>Gigasporaceae</taxon>
        <taxon>Racocetra</taxon>
    </lineage>
</organism>
<proteinExistence type="predicted"/>
<reference evidence="1" key="1">
    <citation type="submission" date="2021-06" db="EMBL/GenBank/DDBJ databases">
        <authorList>
            <person name="Kallberg Y."/>
            <person name="Tangrot J."/>
            <person name="Rosling A."/>
        </authorList>
    </citation>
    <scope>NUCLEOTIDE SEQUENCE</scope>
    <source>
        <strain evidence="1">IN212</strain>
    </source>
</reference>